<dbReference type="InterPro" id="IPR007219">
    <property type="entry name" value="XnlR_reg_dom"/>
</dbReference>
<dbReference type="PROSITE" id="PS50048">
    <property type="entry name" value="ZN2_CY6_FUNGAL_2"/>
    <property type="match status" value="1"/>
</dbReference>
<dbReference type="InParanoid" id="E4ZIG6"/>
<dbReference type="Pfam" id="PF04082">
    <property type="entry name" value="Fungal_trans"/>
    <property type="match status" value="1"/>
</dbReference>
<evidence type="ECO:0000256" key="3">
    <source>
        <dbReference type="ARBA" id="ARBA00023015"/>
    </source>
</evidence>
<dbReference type="GO" id="GO:0008270">
    <property type="term" value="F:zinc ion binding"/>
    <property type="evidence" value="ECO:0007669"/>
    <property type="project" value="UniProtKB-KW"/>
</dbReference>
<evidence type="ECO:0000256" key="4">
    <source>
        <dbReference type="ARBA" id="ARBA00023163"/>
    </source>
</evidence>
<organism evidence="10">
    <name type="scientific">Leptosphaeria maculans (strain JN3 / isolate v23.1.3 / race Av1-4-5-6-7-8)</name>
    <name type="common">Blackleg fungus</name>
    <name type="synonym">Phoma lingam</name>
    <dbReference type="NCBI Taxonomy" id="985895"/>
    <lineage>
        <taxon>Eukaryota</taxon>
        <taxon>Fungi</taxon>
        <taxon>Dikarya</taxon>
        <taxon>Ascomycota</taxon>
        <taxon>Pezizomycotina</taxon>
        <taxon>Dothideomycetes</taxon>
        <taxon>Pleosporomycetidae</taxon>
        <taxon>Pleosporales</taxon>
        <taxon>Pleosporineae</taxon>
        <taxon>Leptosphaeriaceae</taxon>
        <taxon>Plenodomus</taxon>
        <taxon>Plenodomus lingam/Leptosphaeria maculans species complex</taxon>
    </lineage>
</organism>
<dbReference type="STRING" id="985895.E4ZIG6"/>
<evidence type="ECO:0000256" key="5">
    <source>
        <dbReference type="ARBA" id="ARBA00023242"/>
    </source>
</evidence>
<keyword evidence="5" id="KW-0539">Nucleus</keyword>
<keyword evidence="10" id="KW-1185">Reference proteome</keyword>
<evidence type="ECO:0000256" key="2">
    <source>
        <dbReference type="ARBA" id="ARBA00022833"/>
    </source>
</evidence>
<accession>E4ZIG6</accession>
<feature type="domain" description="Zn(2)-C6 fungal-type" evidence="7">
    <location>
        <begin position="68"/>
        <end position="97"/>
    </location>
</feature>
<dbReference type="HOGENOM" id="CLU_003864_1_0_1"/>
<dbReference type="AlphaFoldDB" id="E4ZIG6"/>
<sequence>MCESYALLFRGSKHCRFNHLPAEGNPTIRFACPQCPKVFTRSDILRRHEAAHAAAAQSHDGNLATKRACFECAKARERCSKGKPCQRCSVRELCCKYPKSRSDLGNSQSPLPFKQVAISPSNSFAQSSTIEGQTPECSAAIAASDECPAYSIGPRKLQIENHRDASLHLLEPSGVANVVHMVDIAPQIPIDFSINWLPMDDSISIDYDSILGMDINSLGLFPGPTPVNDPQDPKLMNHTGAYPVPHIPATSHNSPHEMNHILRTNHLNPPWETTLSQMSSRSMSCTSSRSSTNTVSSVVTSVGLYATSTNGARLPCTKWSKKSKHAMPGAAPMKLVTDPDYHVHSQNGRIRLPRTDHILVGSVQTLKSHPRLTVEMFEQLCKRYRQLCSDVDDHFSVFAIDHFLSHAALNLCTQLYFDNFDKIVPILHVQVADLNEHWLLALGVCAIGCQYMDSEEFSACVVPLHEMLRRGIIAETETKNAPRLGFDNIALAQARILNHFGMVYFGSPDLVKGARAQHGVLVELALSSDFLSPSASLPTSQGIESTESQNLAWRSALMAECKRRCGYAIWLIDCMSIYHFSQRPLMPLAITQCPLPEDALWATKSTEDWRGFLRRTSGDSGAYSQLRSDVPSLCTAVVQIFTKKHVSADLDQFSRVLLLHGVYREIFQLKDCFARPLSSCVPAVQPANTPTNGSDTDSSLLSSWRNASLDCVDVLHWAANGTIAQNYGVEHPTVLHLHLARTVLLAPFEEIQMLAASIAAAGREEPTEKHTIASIEKAIDAERKILHWAQRDQYKARLAVLHCGCLFWHIRRYSCQAFYEPISVYLATLTLWAYCSYTSRTAITNHRDGSMSDDESTENTFLASNAQPIPTFIHLDRPNDDEMVQSFVLSGIPSNMRANITGVGDMYAAKGPMKILKEGRRILASVSMAWGRTKEFVDILESLERATSRKISLDASTTST</sequence>
<dbReference type="PROSITE" id="PS50157">
    <property type="entry name" value="ZINC_FINGER_C2H2_2"/>
    <property type="match status" value="1"/>
</dbReference>
<protein>
    <recommendedName>
        <fullName evidence="11">C2H2-type domain-containing protein</fullName>
    </recommendedName>
</protein>
<feature type="domain" description="C2H2-type" evidence="8">
    <location>
        <begin position="30"/>
        <end position="57"/>
    </location>
</feature>
<dbReference type="eggNOG" id="KOG1721">
    <property type="taxonomic scope" value="Eukaryota"/>
</dbReference>
<evidence type="ECO:0008006" key="11">
    <source>
        <dbReference type="Google" id="ProtNLM"/>
    </source>
</evidence>
<dbReference type="VEuPathDB" id="FungiDB:LEMA_P060210.1"/>
<evidence type="ECO:0000259" key="7">
    <source>
        <dbReference type="PROSITE" id="PS50048"/>
    </source>
</evidence>
<gene>
    <name evidence="9" type="ORF">LEMA_P060210.1</name>
</gene>
<dbReference type="PROSITE" id="PS00463">
    <property type="entry name" value="ZN2_CY6_FUNGAL_1"/>
    <property type="match status" value="1"/>
</dbReference>
<evidence type="ECO:0000256" key="1">
    <source>
        <dbReference type="ARBA" id="ARBA00022723"/>
    </source>
</evidence>
<name>E4ZIG6_LEPMJ</name>
<keyword evidence="4" id="KW-0804">Transcription</keyword>
<dbReference type="PANTHER" id="PTHR47660:SF7">
    <property type="entry name" value="TRANSCRIPTION FACTOR WITH C2H2 AND ZN(2)-CYS(6) DNA BINDING DOMAIN (EUROFUNG)"/>
    <property type="match status" value="1"/>
</dbReference>
<dbReference type="PROSITE" id="PS00028">
    <property type="entry name" value="ZINC_FINGER_C2H2_1"/>
    <property type="match status" value="1"/>
</dbReference>
<evidence type="ECO:0000259" key="8">
    <source>
        <dbReference type="PROSITE" id="PS50157"/>
    </source>
</evidence>
<evidence type="ECO:0000256" key="6">
    <source>
        <dbReference type="PROSITE-ProRule" id="PRU00042"/>
    </source>
</evidence>
<keyword evidence="1" id="KW-0479">Metal-binding</keyword>
<dbReference type="InterPro" id="IPR013087">
    <property type="entry name" value="Znf_C2H2_type"/>
</dbReference>
<dbReference type="OrthoDB" id="654211at2759"/>
<dbReference type="GO" id="GO:0003677">
    <property type="term" value="F:DNA binding"/>
    <property type="evidence" value="ECO:0007669"/>
    <property type="project" value="InterPro"/>
</dbReference>
<proteinExistence type="predicted"/>
<dbReference type="InterPro" id="IPR001138">
    <property type="entry name" value="Zn2Cys6_DnaBD"/>
</dbReference>
<dbReference type="CDD" id="cd12148">
    <property type="entry name" value="fungal_TF_MHR"/>
    <property type="match status" value="1"/>
</dbReference>
<keyword evidence="3" id="KW-0805">Transcription regulation</keyword>
<dbReference type="Proteomes" id="UP000002668">
    <property type="component" value="Genome"/>
</dbReference>
<dbReference type="GO" id="GO:0006351">
    <property type="term" value="P:DNA-templated transcription"/>
    <property type="evidence" value="ECO:0007669"/>
    <property type="project" value="InterPro"/>
</dbReference>
<reference evidence="10" key="1">
    <citation type="journal article" date="2011" name="Nat. Commun.">
        <title>Effector diversification within compartments of the Leptosphaeria maculans genome affected by Repeat-Induced Point mutations.</title>
        <authorList>
            <person name="Rouxel T."/>
            <person name="Grandaubert J."/>
            <person name="Hane J.K."/>
            <person name="Hoede C."/>
            <person name="van de Wouw A.P."/>
            <person name="Couloux A."/>
            <person name="Dominguez V."/>
            <person name="Anthouard V."/>
            <person name="Bally P."/>
            <person name="Bourras S."/>
            <person name="Cozijnsen A.J."/>
            <person name="Ciuffetti L.M."/>
            <person name="Degrave A."/>
            <person name="Dilmaghani A."/>
            <person name="Duret L."/>
            <person name="Fudal I."/>
            <person name="Goodwin S.B."/>
            <person name="Gout L."/>
            <person name="Glaser N."/>
            <person name="Linglin J."/>
            <person name="Kema G.H.J."/>
            <person name="Lapalu N."/>
            <person name="Lawrence C.B."/>
            <person name="May K."/>
            <person name="Meyer M."/>
            <person name="Ollivier B."/>
            <person name="Poulain J."/>
            <person name="Schoch C.L."/>
            <person name="Simon A."/>
            <person name="Spatafora J.W."/>
            <person name="Stachowiak A."/>
            <person name="Turgeon B.G."/>
            <person name="Tyler B.M."/>
            <person name="Vincent D."/>
            <person name="Weissenbach J."/>
            <person name="Amselem J."/>
            <person name="Quesneville H."/>
            <person name="Oliver R.P."/>
            <person name="Wincker P."/>
            <person name="Balesdent M.-H."/>
            <person name="Howlett B.J."/>
        </authorList>
    </citation>
    <scope>NUCLEOTIDE SEQUENCE [LARGE SCALE GENOMIC DNA]</scope>
    <source>
        <strain evidence="10">JN3 / isolate v23.1.3 / race Av1-4-5-6-7-8</strain>
    </source>
</reference>
<evidence type="ECO:0000313" key="9">
    <source>
        <dbReference type="EMBL" id="CBX90987.1"/>
    </source>
</evidence>
<dbReference type="PANTHER" id="PTHR47660">
    <property type="entry name" value="TRANSCRIPTION FACTOR WITH C2H2 AND ZN(2)-CYS(6) DNA BINDING DOMAIN (EUROFUNG)-RELATED-RELATED"/>
    <property type="match status" value="1"/>
</dbReference>
<dbReference type="CDD" id="cd00067">
    <property type="entry name" value="GAL4"/>
    <property type="match status" value="1"/>
</dbReference>
<dbReference type="GO" id="GO:0000981">
    <property type="term" value="F:DNA-binding transcription factor activity, RNA polymerase II-specific"/>
    <property type="evidence" value="ECO:0007669"/>
    <property type="project" value="InterPro"/>
</dbReference>
<keyword evidence="2" id="KW-0862">Zinc</keyword>
<dbReference type="EMBL" id="FP929065">
    <property type="protein sequence ID" value="CBX90987.1"/>
    <property type="molecule type" value="Genomic_DNA"/>
</dbReference>
<evidence type="ECO:0000313" key="10">
    <source>
        <dbReference type="Proteomes" id="UP000002668"/>
    </source>
</evidence>
<dbReference type="OMA" id="FRACYKC"/>
<keyword evidence="6" id="KW-0863">Zinc-finger</keyword>